<reference evidence="10 11" key="1">
    <citation type="submission" date="2019-09" db="EMBL/GenBank/DDBJ databases">
        <title>Ecophysiology of the spiral-shaped methanotroph Methylospira mobilis as revealed by the complete genome sequence.</title>
        <authorList>
            <person name="Oshkin I.Y."/>
            <person name="Dedysh S.N."/>
            <person name="Miroshnikov K."/>
            <person name="Danilova O.V."/>
            <person name="Hakobyan A."/>
            <person name="Liesack W."/>
        </authorList>
    </citation>
    <scope>NUCLEOTIDE SEQUENCE [LARGE SCALE GENOMIC DNA]</scope>
    <source>
        <strain evidence="10 11">Shm1</strain>
    </source>
</reference>
<evidence type="ECO:0000256" key="3">
    <source>
        <dbReference type="ARBA" id="ARBA00022833"/>
    </source>
</evidence>
<dbReference type="OrthoDB" id="6378724at2"/>
<keyword evidence="2 6" id="KW-0547">Nucleotide-binding</keyword>
<feature type="binding site" evidence="6 7">
    <location>
        <position position="16"/>
    </location>
    <ligand>
        <name>Zn(2+)</name>
        <dbReference type="ChEBI" id="CHEBI:29105"/>
    </ligand>
</feature>
<dbReference type="SMART" id="SM00994">
    <property type="entry name" value="zf-C4_ClpX"/>
    <property type="match status" value="1"/>
</dbReference>
<evidence type="ECO:0000313" key="11">
    <source>
        <dbReference type="Proteomes" id="UP000325755"/>
    </source>
</evidence>
<feature type="compositionally biased region" description="Basic and acidic residues" evidence="8">
    <location>
        <begin position="430"/>
        <end position="452"/>
    </location>
</feature>
<dbReference type="GO" id="GO:0008270">
    <property type="term" value="F:zinc ion binding"/>
    <property type="evidence" value="ECO:0007669"/>
    <property type="project" value="UniProtKB-UniRule"/>
</dbReference>
<dbReference type="AlphaFoldDB" id="A0A5Q0BI79"/>
<dbReference type="InterPro" id="IPR038366">
    <property type="entry name" value="Znf_CppX_C4_sf"/>
</dbReference>
<evidence type="ECO:0000256" key="5">
    <source>
        <dbReference type="ARBA" id="ARBA00023186"/>
    </source>
</evidence>
<evidence type="ECO:0000256" key="1">
    <source>
        <dbReference type="ARBA" id="ARBA00022723"/>
    </source>
</evidence>
<feature type="binding site" evidence="6 7">
    <location>
        <position position="13"/>
    </location>
    <ligand>
        <name>Zn(2+)</name>
        <dbReference type="ChEBI" id="CHEBI:29105"/>
    </ligand>
</feature>
<feature type="binding site" evidence="6 7">
    <location>
        <position position="38"/>
    </location>
    <ligand>
        <name>Zn(2+)</name>
        <dbReference type="ChEBI" id="CHEBI:29105"/>
    </ligand>
</feature>
<proteinExistence type="inferred from homology"/>
<dbReference type="Gene3D" id="6.20.220.10">
    <property type="entry name" value="ClpX chaperone, C4-type zinc finger domain"/>
    <property type="match status" value="1"/>
</dbReference>
<keyword evidence="10" id="KW-0645">Protease</keyword>
<dbReference type="PANTHER" id="PTHR48102:SF7">
    <property type="entry name" value="ATP-DEPENDENT CLP PROTEASE ATP-BINDING SUBUNIT CLPX-LIKE, MITOCHONDRIAL"/>
    <property type="match status" value="1"/>
</dbReference>
<evidence type="ECO:0000256" key="7">
    <source>
        <dbReference type="PROSITE-ProRule" id="PRU01250"/>
    </source>
</evidence>
<dbReference type="GO" id="GO:0005524">
    <property type="term" value="F:ATP binding"/>
    <property type="evidence" value="ECO:0007669"/>
    <property type="project" value="UniProtKB-UniRule"/>
</dbReference>
<dbReference type="Pfam" id="PF07724">
    <property type="entry name" value="AAA_2"/>
    <property type="match status" value="1"/>
</dbReference>
<dbReference type="NCBIfam" id="TIGR00382">
    <property type="entry name" value="clpX"/>
    <property type="match status" value="1"/>
</dbReference>
<comment type="function">
    <text evidence="6">ATP-dependent specificity component of the Clp protease. It directs the protease to specific substrates. Can perform chaperone functions in the absence of ClpP.</text>
</comment>
<keyword evidence="4 6" id="KW-0067">ATP-binding</keyword>
<evidence type="ECO:0000256" key="6">
    <source>
        <dbReference type="HAMAP-Rule" id="MF_00175"/>
    </source>
</evidence>
<dbReference type="Gene3D" id="1.10.8.60">
    <property type="match status" value="1"/>
</dbReference>
<dbReference type="KEGG" id="mmob:F6R98_03665"/>
<dbReference type="GO" id="GO:0051603">
    <property type="term" value="P:proteolysis involved in protein catabolic process"/>
    <property type="evidence" value="ECO:0007669"/>
    <property type="project" value="TreeGrafter"/>
</dbReference>
<evidence type="ECO:0000256" key="4">
    <source>
        <dbReference type="ARBA" id="ARBA00022840"/>
    </source>
</evidence>
<dbReference type="SMART" id="SM00382">
    <property type="entry name" value="AAA"/>
    <property type="match status" value="1"/>
</dbReference>
<dbReference type="RefSeq" id="WP_153247820.1">
    <property type="nucleotide sequence ID" value="NZ_CP044205.1"/>
</dbReference>
<gene>
    <name evidence="6 10" type="primary">clpX</name>
    <name evidence="10" type="ORF">F6R98_03665</name>
</gene>
<keyword evidence="11" id="KW-1185">Reference proteome</keyword>
<keyword evidence="5 6" id="KW-0143">Chaperone</keyword>
<dbReference type="Pfam" id="PF06689">
    <property type="entry name" value="zf-C4_ClpX"/>
    <property type="match status" value="1"/>
</dbReference>
<dbReference type="GO" id="GO:0140662">
    <property type="term" value="F:ATP-dependent protein folding chaperone"/>
    <property type="evidence" value="ECO:0007669"/>
    <property type="project" value="InterPro"/>
</dbReference>
<dbReference type="GO" id="GO:0016887">
    <property type="term" value="F:ATP hydrolysis activity"/>
    <property type="evidence" value="ECO:0007669"/>
    <property type="project" value="InterPro"/>
</dbReference>
<dbReference type="InterPro" id="IPR059188">
    <property type="entry name" value="Znf_CLPX-like"/>
</dbReference>
<feature type="region of interest" description="Disordered" evidence="8">
    <location>
        <begin position="423"/>
        <end position="452"/>
    </location>
</feature>
<name>A0A5Q0BI79_9GAMM</name>
<dbReference type="SMART" id="SM01086">
    <property type="entry name" value="ClpB_D2-small"/>
    <property type="match status" value="1"/>
</dbReference>
<comment type="similarity">
    <text evidence="6 7">Belongs to the ClpX chaperone family.</text>
</comment>
<feature type="domain" description="ClpX-type ZB" evidence="9">
    <location>
        <begin position="1"/>
        <end position="54"/>
    </location>
</feature>
<dbReference type="InterPro" id="IPR046425">
    <property type="entry name" value="ClpX_bact"/>
</dbReference>
<evidence type="ECO:0000256" key="2">
    <source>
        <dbReference type="ARBA" id="ARBA00022741"/>
    </source>
</evidence>
<dbReference type="CDD" id="cd19497">
    <property type="entry name" value="RecA-like_ClpX"/>
    <property type="match status" value="1"/>
</dbReference>
<dbReference type="InterPro" id="IPR050052">
    <property type="entry name" value="ATP-dep_Clp_protease_ClpX"/>
</dbReference>
<dbReference type="Pfam" id="PF10431">
    <property type="entry name" value="ClpB_D2-small"/>
    <property type="match status" value="1"/>
</dbReference>
<evidence type="ECO:0000259" key="9">
    <source>
        <dbReference type="PROSITE" id="PS51902"/>
    </source>
</evidence>
<dbReference type="InterPro" id="IPR019489">
    <property type="entry name" value="Clp_ATPase_C"/>
</dbReference>
<accession>A0A5Q0BI79</accession>
<dbReference type="FunFam" id="1.10.8.60:FF:000002">
    <property type="entry name" value="ATP-dependent Clp protease ATP-binding subunit ClpX"/>
    <property type="match status" value="1"/>
</dbReference>
<protein>
    <recommendedName>
        <fullName evidence="6">ATP-dependent Clp protease ATP-binding subunit ClpX</fullName>
    </recommendedName>
</protein>
<evidence type="ECO:0000313" key="10">
    <source>
        <dbReference type="EMBL" id="QFY41838.1"/>
    </source>
</evidence>
<dbReference type="InterPro" id="IPR004487">
    <property type="entry name" value="Clp_protease_ATP-bd_su_ClpX"/>
</dbReference>
<evidence type="ECO:0000256" key="8">
    <source>
        <dbReference type="SAM" id="MobiDB-lite"/>
    </source>
</evidence>
<dbReference type="GO" id="GO:0051082">
    <property type="term" value="F:unfolded protein binding"/>
    <property type="evidence" value="ECO:0007669"/>
    <property type="project" value="UniProtKB-UniRule"/>
</dbReference>
<dbReference type="GO" id="GO:0008233">
    <property type="term" value="F:peptidase activity"/>
    <property type="evidence" value="ECO:0007669"/>
    <property type="project" value="UniProtKB-KW"/>
</dbReference>
<dbReference type="SUPFAM" id="SSF57716">
    <property type="entry name" value="Glucocorticoid receptor-like (DNA-binding domain)"/>
    <property type="match status" value="1"/>
</dbReference>
<organism evidence="10 11">
    <name type="scientific">Candidatus Methylospira mobilis</name>
    <dbReference type="NCBI Taxonomy" id="1808979"/>
    <lineage>
        <taxon>Bacteria</taxon>
        <taxon>Pseudomonadati</taxon>
        <taxon>Pseudomonadota</taxon>
        <taxon>Gammaproteobacteria</taxon>
        <taxon>Methylococcales</taxon>
        <taxon>Methylococcaceae</taxon>
        <taxon>Candidatus Methylospira</taxon>
    </lineage>
</organism>
<keyword evidence="3 6" id="KW-0862">Zinc</keyword>
<dbReference type="InterPro" id="IPR003593">
    <property type="entry name" value="AAA+_ATPase"/>
</dbReference>
<dbReference type="SUPFAM" id="SSF52540">
    <property type="entry name" value="P-loop containing nucleoside triphosphate hydrolases"/>
    <property type="match status" value="1"/>
</dbReference>
<keyword evidence="1 6" id="KW-0479">Metal-binding</keyword>
<feature type="binding site" evidence="6">
    <location>
        <begin position="125"/>
        <end position="132"/>
    </location>
    <ligand>
        <name>ATP</name>
        <dbReference type="ChEBI" id="CHEBI:30616"/>
    </ligand>
</feature>
<dbReference type="InterPro" id="IPR010603">
    <property type="entry name" value="Znf_CppX_C4"/>
</dbReference>
<keyword evidence="10" id="KW-0378">Hydrolase</keyword>
<sequence length="452" mass="49388">MNATTHTSVHSHCSFCGIEQTPATPMIAGAEGAICEACVKLADQVVSNWGRKRVLTELHGPIPKPSKIKEILDTYVVGQHLAKEILSVAVYNHYKRLKHESGDQGFNHLHHEVELGKSNILLIGPTGTGKTLMASTLAKTVGVPFVVADATTLTQAGYVGDDVENILVRLLEVADGNVGRAEWGIVYLDEVDKLARSPEMATNTRDISGEGVQQALLRLVEGAVVKVSQKGKKRDGGGDEVALDTRNILFIAGGAFPGLEKHVSKRLKPSRSGIGFHAEPVDSDEKPDLEALLNETQPGDLRHFGLIPEFIGRFPVLAPLEPLNEEALISILTEPKNALTRQYQKLFSYENVELEFTEAALKRIAQKAIERETGARGLRSILEHVLRKPMFDVPSIDGVQICRVDEEMIDGLRDVEVVVRDPALSAAEEGESRQPEDSEFAETDKKRANSSH</sequence>
<feature type="binding site" evidence="6 7">
    <location>
        <position position="35"/>
    </location>
    <ligand>
        <name>Zn(2+)</name>
        <dbReference type="ChEBI" id="CHEBI:29105"/>
    </ligand>
</feature>
<comment type="subunit">
    <text evidence="6">Component of the ClpX-ClpP complex. Forms a hexameric ring that, in the presence of ATP, binds to fourteen ClpP subunits assembled into a disk-like structure with a central cavity, resembling the structure of eukaryotic proteasomes.</text>
</comment>
<dbReference type="Gene3D" id="3.40.50.300">
    <property type="entry name" value="P-loop containing nucleotide triphosphate hydrolases"/>
    <property type="match status" value="1"/>
</dbReference>
<dbReference type="EMBL" id="CP044205">
    <property type="protein sequence ID" value="QFY41838.1"/>
    <property type="molecule type" value="Genomic_DNA"/>
</dbReference>
<dbReference type="InterPro" id="IPR027417">
    <property type="entry name" value="P-loop_NTPase"/>
</dbReference>
<dbReference type="NCBIfam" id="NF003745">
    <property type="entry name" value="PRK05342.1"/>
    <property type="match status" value="1"/>
</dbReference>
<dbReference type="InParanoid" id="A0A5Q0BI79"/>
<dbReference type="InterPro" id="IPR003959">
    <property type="entry name" value="ATPase_AAA_core"/>
</dbReference>
<dbReference type="GO" id="GO:0046983">
    <property type="term" value="F:protein dimerization activity"/>
    <property type="evidence" value="ECO:0007669"/>
    <property type="project" value="UniProtKB-UniRule"/>
</dbReference>
<dbReference type="HAMAP" id="MF_00175">
    <property type="entry name" value="ClpX"/>
    <property type="match status" value="1"/>
</dbReference>
<dbReference type="PROSITE" id="PS51902">
    <property type="entry name" value="CLPX_ZB"/>
    <property type="match status" value="1"/>
</dbReference>
<dbReference type="PANTHER" id="PTHR48102">
    <property type="entry name" value="ATP-DEPENDENT CLP PROTEASE ATP-BINDING SUBUNIT CLPX-LIKE, MITOCHONDRIAL-RELATED"/>
    <property type="match status" value="1"/>
</dbReference>
<dbReference type="Proteomes" id="UP000325755">
    <property type="component" value="Chromosome"/>
</dbReference>